<reference evidence="4" key="1">
    <citation type="submission" date="2025-08" db="UniProtKB">
        <authorList>
            <consortium name="RefSeq"/>
        </authorList>
    </citation>
    <scope>IDENTIFICATION</scope>
</reference>
<dbReference type="GO" id="GO:0048812">
    <property type="term" value="P:neuron projection morphogenesis"/>
    <property type="evidence" value="ECO:0007669"/>
    <property type="project" value="TreeGrafter"/>
</dbReference>
<organism evidence="3 4">
    <name type="scientific">Chanos chanos</name>
    <name type="common">Milkfish</name>
    <name type="synonym">Mugil chanos</name>
    <dbReference type="NCBI Taxonomy" id="29144"/>
    <lineage>
        <taxon>Eukaryota</taxon>
        <taxon>Metazoa</taxon>
        <taxon>Chordata</taxon>
        <taxon>Craniata</taxon>
        <taxon>Vertebrata</taxon>
        <taxon>Euteleostomi</taxon>
        <taxon>Actinopterygii</taxon>
        <taxon>Neopterygii</taxon>
        <taxon>Teleostei</taxon>
        <taxon>Ostariophysi</taxon>
        <taxon>Gonorynchiformes</taxon>
        <taxon>Chanidae</taxon>
        <taxon>Chanos</taxon>
    </lineage>
</organism>
<proteinExistence type="predicted"/>
<feature type="compositionally biased region" description="Basic and acidic residues" evidence="2">
    <location>
        <begin position="440"/>
        <end position="453"/>
    </location>
</feature>
<dbReference type="GO" id="GO:2001224">
    <property type="term" value="P:positive regulation of neuron migration"/>
    <property type="evidence" value="ECO:0007669"/>
    <property type="project" value="TreeGrafter"/>
</dbReference>
<dbReference type="Proteomes" id="UP000504632">
    <property type="component" value="Chromosome 7"/>
</dbReference>
<dbReference type="FunCoup" id="A0A6J2VTC2">
    <property type="interactions" value="1"/>
</dbReference>
<dbReference type="OrthoDB" id="6111338at2759"/>
<gene>
    <name evidence="4" type="primary">shtn2</name>
</gene>
<keyword evidence="1" id="KW-0175">Coiled coil</keyword>
<feature type="compositionally biased region" description="Pro residues" evidence="2">
    <location>
        <begin position="358"/>
        <end position="376"/>
    </location>
</feature>
<feature type="coiled-coil region" evidence="1">
    <location>
        <begin position="307"/>
        <end position="341"/>
    </location>
</feature>
<feature type="region of interest" description="Disordered" evidence="2">
    <location>
        <begin position="343"/>
        <end position="553"/>
    </location>
</feature>
<evidence type="ECO:0000313" key="4">
    <source>
        <dbReference type="RefSeq" id="XP_030635178.1"/>
    </source>
</evidence>
<feature type="region of interest" description="Disordered" evidence="2">
    <location>
        <begin position="1"/>
        <end position="26"/>
    </location>
</feature>
<evidence type="ECO:0000256" key="1">
    <source>
        <dbReference type="SAM" id="Coils"/>
    </source>
</evidence>
<sequence length="563" mass="63448">MWDHSSDVKISDSEGESTLSSEDERDIQLEILEKERDEANQKLSEIEQVSFKLLKELDVLETQFQVERSCRESAEALAVKVTKENKVLKRRSQALLPLIPELPDDLDSGSGSGSDPCPEEDTGEDLLLQSQTQIRELQVTVDKLLEEKMQLNEQVEQLKKEKGELVDQLAVEVQEKEAVLRKLTKQNKTVNKMKRVSQLVTEEFAEMSQRLELEQGLRQHAEVFAHEMLVKQRETQRQSMILVQSAETGAQLQQALEQISNISKVLEEIQLCHQNQIMQSQTVLEESNALSELQSIRTQLMAGEEEKGRLKTLLRETENTAAALQEEVKQLQDRLKQLTEVQPREIEQSEEGSSVCPSPQPPPPAPPPPPPPPPPTAAVDPLKALRNRKKDATSSTDSNKEPPSVNMKARAVDEMMERIKKGIVLKPVQRPAQVGSDDDSGWKDPRSEKRKSAVLELQGMLDSMKRQSHRRAGSRKRISRHVGDAELQLVLQRRRRAMGDEQGSLPPAPQTQNPPVTDSAASTVPWAGDSSNSPVLRRLKQNREKRNSQIRASACIIREEKIE</sequence>
<feature type="compositionally biased region" description="Basic residues" evidence="2">
    <location>
        <begin position="466"/>
        <end position="480"/>
    </location>
</feature>
<dbReference type="GeneID" id="115816362"/>
<evidence type="ECO:0000256" key="2">
    <source>
        <dbReference type="SAM" id="MobiDB-lite"/>
    </source>
</evidence>
<dbReference type="RefSeq" id="XP_030635178.1">
    <property type="nucleotide sequence ID" value="XM_030779318.1"/>
</dbReference>
<name>A0A6J2VTC2_CHACN</name>
<dbReference type="InterPro" id="IPR024849">
    <property type="entry name" value="Shootin-1"/>
</dbReference>
<accession>A0A6J2VTC2</accession>
<dbReference type="GO" id="GO:0031252">
    <property type="term" value="C:cell leading edge"/>
    <property type="evidence" value="ECO:0007669"/>
    <property type="project" value="TreeGrafter"/>
</dbReference>
<feature type="compositionally biased region" description="Basic and acidic residues" evidence="2">
    <location>
        <begin position="410"/>
        <end position="420"/>
    </location>
</feature>
<feature type="compositionally biased region" description="Polar residues" evidence="2">
    <location>
        <begin position="510"/>
        <end position="522"/>
    </location>
</feature>
<protein>
    <submittedName>
        <fullName evidence="4">Shootin-1</fullName>
    </submittedName>
</protein>
<dbReference type="GO" id="GO:0005737">
    <property type="term" value="C:cytoplasm"/>
    <property type="evidence" value="ECO:0007669"/>
    <property type="project" value="TreeGrafter"/>
</dbReference>
<feature type="compositionally biased region" description="Basic and acidic residues" evidence="2">
    <location>
        <begin position="1"/>
        <end position="12"/>
    </location>
</feature>
<dbReference type="GO" id="GO:0044295">
    <property type="term" value="C:axonal growth cone"/>
    <property type="evidence" value="ECO:0007669"/>
    <property type="project" value="TreeGrafter"/>
</dbReference>
<evidence type="ECO:0000313" key="3">
    <source>
        <dbReference type="Proteomes" id="UP000504632"/>
    </source>
</evidence>
<dbReference type="AlphaFoldDB" id="A0A6J2VTC2"/>
<dbReference type="PANTHER" id="PTHR46606:SF4">
    <property type="entry name" value="SHOOTIN-1"/>
    <property type="match status" value="1"/>
</dbReference>
<dbReference type="CTD" id="562403"/>
<dbReference type="PANTHER" id="PTHR46606">
    <property type="entry name" value="SHOOTIN-1"/>
    <property type="match status" value="1"/>
</dbReference>
<keyword evidence="3" id="KW-1185">Reference proteome</keyword>
<dbReference type="InParanoid" id="A0A6J2VTC2"/>
<feature type="region of interest" description="Disordered" evidence="2">
    <location>
        <begin position="99"/>
        <end position="123"/>
    </location>
</feature>
<feature type="coiled-coil region" evidence="1">
    <location>
        <begin position="127"/>
        <end position="193"/>
    </location>
</feature>